<dbReference type="Pfam" id="PF21896">
    <property type="entry name" value="Talin_IBS2B"/>
    <property type="match status" value="3"/>
</dbReference>
<protein>
    <recommendedName>
        <fullName evidence="9">Talin</fullName>
    </recommendedName>
</protein>
<dbReference type="Gene3D" id="1.20.1410.10">
    <property type="entry name" value="I/LWEQ domain"/>
    <property type="match status" value="1"/>
</dbReference>
<evidence type="ECO:0000256" key="1">
    <source>
        <dbReference type="ARBA" id="ARBA00004245"/>
    </source>
</evidence>
<dbReference type="SUPFAM" id="SSF50729">
    <property type="entry name" value="PH domain-like"/>
    <property type="match status" value="1"/>
</dbReference>
<evidence type="ECO:0000256" key="4">
    <source>
        <dbReference type="SAM" id="MobiDB-lite"/>
    </source>
</evidence>
<dbReference type="InterPro" id="IPR049108">
    <property type="entry name" value="Talin_R4"/>
</dbReference>
<evidence type="ECO:0000259" key="6">
    <source>
        <dbReference type="PROSITE" id="PS50945"/>
    </source>
</evidence>
<dbReference type="SMART" id="SM00295">
    <property type="entry name" value="B41"/>
    <property type="match status" value="1"/>
</dbReference>
<evidence type="ECO:0000256" key="3">
    <source>
        <dbReference type="ARBA" id="ARBA00023212"/>
    </source>
</evidence>
<dbReference type="Proteomes" id="UP001527925">
    <property type="component" value="Unassembled WGS sequence"/>
</dbReference>
<dbReference type="Pfam" id="PF00373">
    <property type="entry name" value="FERM_M"/>
    <property type="match status" value="1"/>
</dbReference>
<dbReference type="InterPro" id="IPR000299">
    <property type="entry name" value="FERM_domain"/>
</dbReference>
<dbReference type="Pfam" id="PF21865">
    <property type="entry name" value="TLN1-like_RS"/>
    <property type="match status" value="2"/>
</dbReference>
<feature type="compositionally biased region" description="Low complexity" evidence="4">
    <location>
        <begin position="2599"/>
        <end position="2618"/>
    </location>
</feature>
<dbReference type="PANTHER" id="PTHR19981">
    <property type="entry name" value="TALIN"/>
    <property type="match status" value="1"/>
</dbReference>
<dbReference type="InterPro" id="IPR019747">
    <property type="entry name" value="FERM_CS"/>
</dbReference>
<evidence type="ECO:0000313" key="8">
    <source>
        <dbReference type="Proteomes" id="UP001527925"/>
    </source>
</evidence>
<dbReference type="Pfam" id="PF16511">
    <property type="entry name" value="FERM_f0"/>
    <property type="match status" value="1"/>
</dbReference>
<sequence length="2679" mass="282025">MATTWFSARRCRQYMSDMYVQDVVQDIRERYNYGEAGLDYGLLFREQSLWLAPNKLLDHYDLKFGDTLEFRKRHRVLKVKTLDNSIKAILIDESQPVRVVVAAVCERIGISNHDEYSFTSERAESPSKKSDKKAKSKESLYSDEKSWLNPEKTLREHGLTESDIVILKKKFFFTDQNVDRTDPVQLMLMYNQSREMIVSGKHPCTAVEAAQLGAIQMQIQFGNHEPDKHKPGFVKLKDFVPPEYQKNKDVEKKMFGEHSKLQGMTELNAKFRYVQMCRSLKTYGTTFFVVKEPATKKKKAANVLLGVTKQNVVRMDIETKEVLGEWKLTQIRRWAATAKNFTLDFGDYSENYYNVETTEGEQISRLIAGYIDIIVKKRNQKSKTIEEARVEEQAVMEDYVRPGRANNVEVVSSSGVARQAKESHSGAAVMFIDDSHSSNDRLKVSRHPAGGAPQGEVALNLDMLEFQQAIIQTINNGLAVTAAAHADLSVPTHLAAMSNDPATLKWRQETCDITGEAVASNIAACLASVGTLIIHATGNTDDMDYDTIGSRLFTIISSVGQITQGIKMLSGLQQSEASQEEFLAAAKALNEATARMLRDLQPIITGNLIMDDFYAATRVMASASAGVLKAIDHLEVSDQLQRDLYGAAEAVANAVALAVDHTKNMANAIREQDTQQMCLSDSGLATEIGAMLGAVTASLAPTVHVPVCREQLAEAAVLMRDGAFALLSYSEHAGGSKFVPLLQDAVRDVEQAIASLLELARNGEISKNDEIEEYYDQIVIALDNLANSIGAPEQVVANAKQVTISATRLAEVLKAKAAETTDESERMRLTQDAQEIAALTGELVSAAKGLVMNSQSPEAQEGLLAVIDELRDAVDRACGPYIKASMTQRLIHALKSSTASSNQLMSCSRNCAASNRDQSSQLLLNRAIKRVVETIPKAVQAIKGSAAKPNDHVASVRLIQSAKGFLVPATAMVESARTAALTTVDSGAQTQLLASTQQLADELQHLADILNIYEQIVLAEEIAGAQASLQATQLDIRQARTTPRMVAVASTFDPAVAELQVAQNGKSIQSALGQLATAFKAGDERAVGHAITEAITNLQSLTTSSIGIALTTQDPSLSDNLLQATGEMSDVIGQLVQAARDKLADPTVSTDFDELQEMAGVAIAKAFDCLPGQRALVMALGRIRAVTDDAVTSGYVSVANEANKTAIADAAQASEGMQARLLDAAIELRAATNALVVASKADPTGLQSGAGKIETAFESLVEASLVLAKIQTDDAAGGQDVTAIVQTVGSEFDQFLSSLKGSALDPENAGLKGMLLDAAKSVGNTIDELLGKLAVTAPGFDQCSQAMQTIGEASAQLSQIESVVPVQGSYSETVEAITAGEAAIEDAVAVMTAHIAAHDGQKLADTLVKLAETVNKMTAETVRAAQLIAQSDPLSQPAVAPIVDQKQLHTVSRDLKNVCRKIVDKDSAQKEILESAAAIAKDTTAICNLCKAASQEPKIAPAARQEFARFSKDTSAKTAQLVGAIKQLAVKRTDDARAQCADTTQKLISTVDELVALASAPEYAGEPARVSPQAAEMQQPLMENAQRVLADLRRITMMSQAFCGSPDNTDLQNQLLRETESMSKAVGNMVKGVKDSGPGQRECGEAVERLQVAGTSLEAAIAQAVEGKLAPSAATTLAVAAGVVGIPQKAEKPLIQDNLQAIANLAEVISRSSRGDIVQLGNAVEELPLAFAKVSSMAIGYAAGSDSKLQLELLESTRALSGALSSYVSAIKSDCADPNDFGAIQIEAEKTALKAAIASVVSAIEGPNEPGSVEFANANEKVETLLLNMVKAMPAATAAPSAAAAASVTPATSISGTTSTVAVGGASKVVIAKDSGPYTKALPPLKPLQVSSAEIEQKSKKLVDAVSGVLSKQAKAEDYAPAAVKLSDMYEELMASTASALQSTDDDELRKRLIDLARDVGGSTLKVIDALRPGAAKPTPDASVRLKISQAVRDMSNKLSDLSTAAKESCKGVMACQKGVAQLDDAIAELETSSIFAQAKQLDPVDSSDHFADHKDPTLLAAKALSEAVNAFVHANTATQEELAAMVVATVTAASALNEHVQKAATAVTSSDSAHQLQLLTSGKAVAASVQTLIKAAGNASGMGDASRFVVELSEAVRQQYDAINGLVGLVCEIGDDSQRVARALDSAIEGIAEAGVIAGDSSAPALGTALPGEVVATAKQLAATAASVVASASASGKQDSLVTSAGDLRKVVEDLARAGKAATELAPDDKKREMINAIVGLTASCQALLASAKTVQASHTPESKQQLQASTKAVTASVTEVVSAAGKLVPDGYVDPNDPNVVAERELLTAASAIEAAAKRLAAFKPAERPREANTELNFDEQIYEAAKAIAAATSALVRSATGAQREIIARGRTAPKEEAMYFSDGTWSDGLVSAAKQVAAATGELCEAANEAVKGNVQRERVIVCAKNVSASTVQLLTAAAVRSDSTSQAQIRLRAAGKAVTDATEQLVDAARAAGAPVEEEVESLRIETTSATRAKVLEMEAQMTILRMEKELERARAGLAAVRKGRYATAGPASAVPSPVSADGGALGGSAVPASPATAVARPNASAPRGPASGLRGGAGGSSSGSIEALRRMNTALTARGRSASSARGAQAVAAASAALTNAVVGSDSTAEQQE</sequence>
<dbReference type="InterPro" id="IPR015224">
    <property type="entry name" value="Talin_cent"/>
</dbReference>
<dbReference type="SMART" id="SM01244">
    <property type="entry name" value="IRS"/>
    <property type="match status" value="1"/>
</dbReference>
<dbReference type="CDD" id="cd10569">
    <property type="entry name" value="FERM_C_Talin"/>
    <property type="match status" value="1"/>
</dbReference>
<dbReference type="Pfam" id="PF09141">
    <property type="entry name" value="Talin_middle"/>
    <property type="match status" value="1"/>
</dbReference>
<dbReference type="Gene3D" id="1.20.1420.10">
    <property type="entry name" value="Talin, central domain"/>
    <property type="match status" value="8"/>
</dbReference>
<dbReference type="PROSITE" id="PS00661">
    <property type="entry name" value="FERM_2"/>
    <property type="match status" value="1"/>
</dbReference>
<dbReference type="InterPro" id="IPR035963">
    <property type="entry name" value="FERM_2"/>
</dbReference>
<feature type="domain" description="FERM" evidence="5">
    <location>
        <begin position="75"/>
        <end position="378"/>
    </location>
</feature>
<dbReference type="Gene3D" id="3.10.20.90">
    <property type="entry name" value="Phosphatidylinositol 3-kinase Catalytic Subunit, Chain A, domain 1"/>
    <property type="match status" value="2"/>
</dbReference>
<reference evidence="7 8" key="1">
    <citation type="submission" date="2023-09" db="EMBL/GenBank/DDBJ databases">
        <title>Pangenome analysis of Batrachochytrium dendrobatidis and related Chytrids.</title>
        <authorList>
            <person name="Yacoub M.N."/>
            <person name="Stajich J.E."/>
            <person name="James T.Y."/>
        </authorList>
    </citation>
    <scope>NUCLEOTIDE SEQUENCE [LARGE SCALE GENOMIC DNA]</scope>
    <source>
        <strain evidence="7 8">JEL0888</strain>
    </source>
</reference>
<dbReference type="InterPro" id="IPR014352">
    <property type="entry name" value="FERM/acyl-CoA-bd_prot_sf"/>
</dbReference>
<dbReference type="Pfam" id="PF01608">
    <property type="entry name" value="I_LWEQ"/>
    <property type="match status" value="1"/>
</dbReference>
<dbReference type="InterPro" id="IPR019748">
    <property type="entry name" value="FERM_central"/>
</dbReference>
<comment type="subcellular location">
    <subcellularLocation>
        <location evidence="1">Cytoplasm</location>
        <location evidence="1">Cytoskeleton</location>
    </subcellularLocation>
</comment>
<gene>
    <name evidence="7" type="ORF">HK105_204141</name>
</gene>
<keyword evidence="3" id="KW-0206">Cytoskeleton</keyword>
<dbReference type="EMBL" id="JADGIZ020000017">
    <property type="protein sequence ID" value="KAL2916385.1"/>
    <property type="molecule type" value="Genomic_DNA"/>
</dbReference>
<dbReference type="InterPro" id="IPR036723">
    <property type="entry name" value="Alpha-catenin/vinculin-like_sf"/>
</dbReference>
<dbReference type="InterPro" id="IPR032425">
    <property type="entry name" value="FERM_f0"/>
</dbReference>
<dbReference type="SMART" id="SM00307">
    <property type="entry name" value="ILWEQ"/>
    <property type="match status" value="1"/>
</dbReference>
<dbReference type="InterPro" id="IPR036476">
    <property type="entry name" value="Talin_cent_sf"/>
</dbReference>
<dbReference type="InterPro" id="IPR035964">
    <property type="entry name" value="I/LWEQ_dom_sf"/>
</dbReference>
<dbReference type="InterPro" id="IPR054060">
    <property type="entry name" value="TLN1-like_RS"/>
</dbReference>
<dbReference type="Gene3D" id="2.30.29.30">
    <property type="entry name" value="Pleckstrin-homology domain (PH domain)/Phosphotyrosine-binding domain (PTB)"/>
    <property type="match status" value="1"/>
</dbReference>
<dbReference type="SUPFAM" id="SSF47220">
    <property type="entry name" value="alpha-catenin/vinculin-like"/>
    <property type="match status" value="2"/>
</dbReference>
<evidence type="ECO:0000259" key="5">
    <source>
        <dbReference type="PROSITE" id="PS50057"/>
    </source>
</evidence>
<dbReference type="InterPro" id="IPR019749">
    <property type="entry name" value="Band_41_domain"/>
</dbReference>
<dbReference type="SUPFAM" id="SSF109885">
    <property type="entry name" value="I/LWEQ domain"/>
    <property type="match status" value="3"/>
</dbReference>
<dbReference type="PROSITE" id="PS50945">
    <property type="entry name" value="I_LWEQ"/>
    <property type="match status" value="1"/>
</dbReference>
<organism evidence="7 8">
    <name type="scientific">Polyrhizophydium stewartii</name>
    <dbReference type="NCBI Taxonomy" id="2732419"/>
    <lineage>
        <taxon>Eukaryota</taxon>
        <taxon>Fungi</taxon>
        <taxon>Fungi incertae sedis</taxon>
        <taxon>Chytridiomycota</taxon>
        <taxon>Chytridiomycota incertae sedis</taxon>
        <taxon>Chytridiomycetes</taxon>
        <taxon>Rhizophydiales</taxon>
        <taxon>Rhizophydiales incertae sedis</taxon>
        <taxon>Polyrhizophydium</taxon>
    </lineage>
</organism>
<dbReference type="PANTHER" id="PTHR19981:SF1">
    <property type="entry name" value="RHEA, ISOFORM B"/>
    <property type="match status" value="1"/>
</dbReference>
<dbReference type="InterPro" id="IPR011993">
    <property type="entry name" value="PH-like_dom_sf"/>
</dbReference>
<proteinExistence type="predicted"/>
<feature type="region of interest" description="Disordered" evidence="4">
    <location>
        <begin position="2599"/>
        <end position="2630"/>
    </location>
</feature>
<comment type="caution">
    <text evidence="7">The sequence shown here is derived from an EMBL/GenBank/DDBJ whole genome shotgun (WGS) entry which is preliminary data.</text>
</comment>
<feature type="domain" description="I/LWEQ" evidence="6">
    <location>
        <begin position="2332"/>
        <end position="2574"/>
    </location>
</feature>
<evidence type="ECO:0000256" key="2">
    <source>
        <dbReference type="ARBA" id="ARBA00022490"/>
    </source>
</evidence>
<keyword evidence="8" id="KW-1185">Reference proteome</keyword>
<dbReference type="CDD" id="cd14473">
    <property type="entry name" value="FERM_B-lobe"/>
    <property type="match status" value="1"/>
</dbReference>
<name>A0ABR4NA37_9FUNG</name>
<dbReference type="PROSITE" id="PS00660">
    <property type="entry name" value="FERM_1"/>
    <property type="match status" value="1"/>
</dbReference>
<dbReference type="Pfam" id="PF21692">
    <property type="entry name" value="Talin_R4"/>
    <property type="match status" value="1"/>
</dbReference>
<dbReference type="Gene3D" id="1.20.80.10">
    <property type="match status" value="1"/>
</dbReference>
<evidence type="ECO:0000313" key="7">
    <source>
        <dbReference type="EMBL" id="KAL2916385.1"/>
    </source>
</evidence>
<dbReference type="Gene3D" id="1.20.120.230">
    <property type="entry name" value="Alpha-catenin/vinculin-like"/>
    <property type="match status" value="4"/>
</dbReference>
<dbReference type="PROSITE" id="PS50057">
    <property type="entry name" value="FERM_3"/>
    <property type="match status" value="1"/>
</dbReference>
<dbReference type="InterPro" id="IPR002558">
    <property type="entry name" value="ILWEQ_dom"/>
</dbReference>
<dbReference type="SUPFAM" id="SSF47031">
    <property type="entry name" value="Second domain of FERM"/>
    <property type="match status" value="1"/>
</dbReference>
<accession>A0ABR4NA37</accession>
<dbReference type="SUPFAM" id="SSF109880">
    <property type="entry name" value="A middle domain of Talin 1"/>
    <property type="match status" value="1"/>
</dbReference>
<dbReference type="CDD" id="cd17090">
    <property type="entry name" value="FERM_F1_TLN"/>
    <property type="match status" value="1"/>
</dbReference>
<keyword evidence="2" id="KW-0963">Cytoplasm</keyword>
<dbReference type="InterPro" id="IPR054082">
    <property type="entry name" value="Talin_IBS2B"/>
</dbReference>
<evidence type="ECO:0008006" key="9">
    <source>
        <dbReference type="Google" id="ProtNLM"/>
    </source>
</evidence>